<sequence>METPLLTSQLPGRTLVTETATYLYCSGTSYLGMARNEEFQAILQACFATYGTNYSSSRLSNVQLKIFSETEAYLSTWTGAEAALVVSSGLIAGQLIVKTFADTGTFIYGPRTHPALWRTPIDCYQGDYTNWAKEVPEKVRTATSKEVVILTNSLDALWVQTYSFDWITKLPGDKKITIIIDDSHGFGLTGKNGAGVYTQLPELPAHVQVAVISSFGKALGIPGGVILGNVSLIENLKKSAFFGGGSPPVPAYLAAFLQAENIYQQAREKLQENITQFTNNVQQPALFQSFTRYPVFYTRQNSLYAWLLEQQILISHFAYPTPADPPITRIILNSLHTKADIEVLTHQVNAFCASANISY</sequence>
<dbReference type="GO" id="GO:0030170">
    <property type="term" value="F:pyridoxal phosphate binding"/>
    <property type="evidence" value="ECO:0007669"/>
    <property type="project" value="InterPro"/>
</dbReference>
<dbReference type="GO" id="GO:0009102">
    <property type="term" value="P:biotin biosynthetic process"/>
    <property type="evidence" value="ECO:0007669"/>
    <property type="project" value="TreeGrafter"/>
</dbReference>
<evidence type="ECO:0000259" key="4">
    <source>
        <dbReference type="Pfam" id="PF00155"/>
    </source>
</evidence>
<dbReference type="Gene3D" id="3.90.1150.10">
    <property type="entry name" value="Aspartate Aminotransferase, domain 1"/>
    <property type="match status" value="1"/>
</dbReference>
<dbReference type="KEGG" id="add:HUW48_19050"/>
<evidence type="ECO:0000313" key="5">
    <source>
        <dbReference type="EMBL" id="QMU29995.1"/>
    </source>
</evidence>
<evidence type="ECO:0000256" key="2">
    <source>
        <dbReference type="ARBA" id="ARBA00022679"/>
    </source>
</evidence>
<dbReference type="RefSeq" id="WP_182412453.1">
    <property type="nucleotide sequence ID" value="NZ_CP055153.1"/>
</dbReference>
<dbReference type="PANTHER" id="PTHR13693">
    <property type="entry name" value="CLASS II AMINOTRANSFERASE/8-AMINO-7-OXONONANOATE SYNTHASE"/>
    <property type="match status" value="1"/>
</dbReference>
<feature type="domain" description="Aminotransferase class I/classII large" evidence="4">
    <location>
        <begin position="122"/>
        <end position="345"/>
    </location>
</feature>
<reference evidence="5 6" key="1">
    <citation type="submission" date="2020-06" db="EMBL/GenBank/DDBJ databases">
        <authorList>
            <person name="Hwang Y.J."/>
        </authorList>
    </citation>
    <scope>NUCLEOTIDE SEQUENCE [LARGE SCALE GENOMIC DNA]</scope>
    <source>
        <strain evidence="5 6">KUDC8001</strain>
    </source>
</reference>
<dbReference type="InterPro" id="IPR015421">
    <property type="entry name" value="PyrdxlP-dep_Trfase_major"/>
</dbReference>
<dbReference type="InterPro" id="IPR050087">
    <property type="entry name" value="AON_synthase_class-II"/>
</dbReference>
<reference evidence="5 6" key="2">
    <citation type="submission" date="2020-08" db="EMBL/GenBank/DDBJ databases">
        <title>Adhaeribacter dokdonensis sp. nov., isolated from the rhizosphere of Elymus tsukushiensis, a plant native to the Dokdo Islands, Republic of Korea.</title>
        <authorList>
            <person name="Ghim S.Y."/>
        </authorList>
    </citation>
    <scope>NUCLEOTIDE SEQUENCE [LARGE SCALE GENOMIC DNA]</scope>
    <source>
        <strain evidence="5 6">KUDC8001</strain>
    </source>
</reference>
<evidence type="ECO:0000313" key="6">
    <source>
        <dbReference type="Proteomes" id="UP000514509"/>
    </source>
</evidence>
<gene>
    <name evidence="5" type="ORF">HUW48_19050</name>
</gene>
<dbReference type="InterPro" id="IPR015424">
    <property type="entry name" value="PyrdxlP-dep_Trfase"/>
</dbReference>
<keyword evidence="3" id="KW-0663">Pyridoxal phosphate</keyword>
<dbReference type="EMBL" id="CP055153">
    <property type="protein sequence ID" value="QMU29995.1"/>
    <property type="molecule type" value="Genomic_DNA"/>
</dbReference>
<keyword evidence="5" id="KW-0032">Aminotransferase</keyword>
<comment type="cofactor">
    <cofactor evidence="1">
        <name>pyridoxal 5'-phosphate</name>
        <dbReference type="ChEBI" id="CHEBI:597326"/>
    </cofactor>
</comment>
<dbReference type="GO" id="GO:0008710">
    <property type="term" value="F:8-amino-7-oxononanoate synthase activity"/>
    <property type="evidence" value="ECO:0007669"/>
    <property type="project" value="TreeGrafter"/>
</dbReference>
<proteinExistence type="predicted"/>
<dbReference type="InterPro" id="IPR015422">
    <property type="entry name" value="PyrdxlP-dep_Trfase_small"/>
</dbReference>
<organism evidence="5 6">
    <name type="scientific">Adhaeribacter radiodurans</name>
    <dbReference type="NCBI Taxonomy" id="2745197"/>
    <lineage>
        <taxon>Bacteria</taxon>
        <taxon>Pseudomonadati</taxon>
        <taxon>Bacteroidota</taxon>
        <taxon>Cytophagia</taxon>
        <taxon>Cytophagales</taxon>
        <taxon>Hymenobacteraceae</taxon>
        <taxon>Adhaeribacter</taxon>
    </lineage>
</organism>
<evidence type="ECO:0000256" key="3">
    <source>
        <dbReference type="ARBA" id="ARBA00022898"/>
    </source>
</evidence>
<keyword evidence="2 5" id="KW-0808">Transferase</keyword>
<name>A0A7L7LBT0_9BACT</name>
<dbReference type="AlphaFoldDB" id="A0A7L7LBT0"/>
<protein>
    <submittedName>
        <fullName evidence="5">Aminotransferase class I/II-fold pyridoxal phosphate-dependent enzyme</fullName>
    </submittedName>
</protein>
<dbReference type="SUPFAM" id="SSF53383">
    <property type="entry name" value="PLP-dependent transferases"/>
    <property type="match status" value="1"/>
</dbReference>
<keyword evidence="6" id="KW-1185">Reference proteome</keyword>
<dbReference type="Pfam" id="PF00155">
    <property type="entry name" value="Aminotran_1_2"/>
    <property type="match status" value="1"/>
</dbReference>
<dbReference type="Gene3D" id="3.40.640.10">
    <property type="entry name" value="Type I PLP-dependent aspartate aminotransferase-like (Major domain)"/>
    <property type="match status" value="1"/>
</dbReference>
<evidence type="ECO:0000256" key="1">
    <source>
        <dbReference type="ARBA" id="ARBA00001933"/>
    </source>
</evidence>
<dbReference type="InterPro" id="IPR004839">
    <property type="entry name" value="Aminotransferase_I/II_large"/>
</dbReference>
<dbReference type="GO" id="GO:0008483">
    <property type="term" value="F:transaminase activity"/>
    <property type="evidence" value="ECO:0007669"/>
    <property type="project" value="UniProtKB-KW"/>
</dbReference>
<accession>A0A7L7LBT0</accession>
<dbReference type="PANTHER" id="PTHR13693:SF100">
    <property type="entry name" value="8-AMINO-7-OXONONANOATE SYNTHASE"/>
    <property type="match status" value="1"/>
</dbReference>
<dbReference type="Proteomes" id="UP000514509">
    <property type="component" value="Chromosome"/>
</dbReference>